<evidence type="ECO:0000256" key="1">
    <source>
        <dbReference type="ARBA" id="ARBA00006336"/>
    </source>
</evidence>
<accession>A0A2S6HYK4</accession>
<dbReference type="PANTHER" id="PTHR43540">
    <property type="entry name" value="PEROXYUREIDOACRYLATE/UREIDOACRYLATE AMIDOHYDROLASE-RELATED"/>
    <property type="match status" value="1"/>
</dbReference>
<dbReference type="SUPFAM" id="SSF52499">
    <property type="entry name" value="Isochorismatase-like hydrolases"/>
    <property type="match status" value="1"/>
</dbReference>
<dbReference type="Proteomes" id="UP000237749">
    <property type="component" value="Unassembled WGS sequence"/>
</dbReference>
<dbReference type="EMBL" id="PTJA01000001">
    <property type="protein sequence ID" value="PPK83138.1"/>
    <property type="molecule type" value="Genomic_DNA"/>
</dbReference>
<evidence type="ECO:0000313" key="5">
    <source>
        <dbReference type="Proteomes" id="UP000237749"/>
    </source>
</evidence>
<dbReference type="GO" id="GO:0016787">
    <property type="term" value="F:hydrolase activity"/>
    <property type="evidence" value="ECO:0007669"/>
    <property type="project" value="UniProtKB-KW"/>
</dbReference>
<comment type="caution">
    <text evidence="4">The sequence shown here is derived from an EMBL/GenBank/DDBJ whole genome shotgun (WGS) entry which is preliminary data.</text>
</comment>
<comment type="similarity">
    <text evidence="1">Belongs to the isochorismatase family.</text>
</comment>
<keyword evidence="5" id="KW-1185">Reference proteome</keyword>
<gene>
    <name evidence="4" type="ORF">BXY41_101201</name>
</gene>
<dbReference type="InterPro" id="IPR036380">
    <property type="entry name" value="Isochorismatase-like_sf"/>
</dbReference>
<protein>
    <submittedName>
        <fullName evidence="4">Nicotinamidase-related amidase</fullName>
    </submittedName>
</protein>
<dbReference type="PANTHER" id="PTHR43540:SF14">
    <property type="entry name" value="ISOCHORISMATASE"/>
    <property type="match status" value="1"/>
</dbReference>
<dbReference type="OrthoDB" id="9785724at2"/>
<dbReference type="CDD" id="cd01014">
    <property type="entry name" value="nicotinamidase_related"/>
    <property type="match status" value="1"/>
</dbReference>
<dbReference type="InterPro" id="IPR000868">
    <property type="entry name" value="Isochorismatase-like_dom"/>
</dbReference>
<keyword evidence="2" id="KW-0378">Hydrolase</keyword>
<organism evidence="4 5">
    <name type="scientific">Lacrimispora xylanisolvens</name>
    <dbReference type="NCBI Taxonomy" id="384636"/>
    <lineage>
        <taxon>Bacteria</taxon>
        <taxon>Bacillati</taxon>
        <taxon>Bacillota</taxon>
        <taxon>Clostridia</taxon>
        <taxon>Lachnospirales</taxon>
        <taxon>Lachnospiraceae</taxon>
        <taxon>Lacrimispora</taxon>
    </lineage>
</organism>
<dbReference type="InterPro" id="IPR050272">
    <property type="entry name" value="Isochorismatase-like_hydrls"/>
</dbReference>
<proteinExistence type="inferred from homology"/>
<evidence type="ECO:0000259" key="3">
    <source>
        <dbReference type="Pfam" id="PF00857"/>
    </source>
</evidence>
<dbReference type="Pfam" id="PF00857">
    <property type="entry name" value="Isochorismatase"/>
    <property type="match status" value="1"/>
</dbReference>
<name>A0A2S6HYK4_9FIRM</name>
<sequence length="173" mass="19944">MNYDALIIVDMQTALVEAEPYNWVTVVDNIKELLDSCRKKDLPIIYIQHDGGIGDELEHGSVGWTVYKEIAPMPDEKIFEKQYNSAFRKTGLHEYLQKIGVKNIILCGMQTEYCLDVTCKVAFEYEYEVTIPQSTTTTFDNAFASGKDLAEYYENKIWNNRYAKVVSMEQVLK</sequence>
<reference evidence="4 5" key="1">
    <citation type="submission" date="2018-02" db="EMBL/GenBank/DDBJ databases">
        <title>Genomic Encyclopedia of Archaeal and Bacterial Type Strains, Phase II (KMG-II): from individual species to whole genera.</title>
        <authorList>
            <person name="Goeker M."/>
        </authorList>
    </citation>
    <scope>NUCLEOTIDE SEQUENCE [LARGE SCALE GENOMIC DNA]</scope>
    <source>
        <strain evidence="4 5">DSM 3808</strain>
    </source>
</reference>
<dbReference type="AlphaFoldDB" id="A0A2S6HYK4"/>
<dbReference type="Gene3D" id="3.40.50.850">
    <property type="entry name" value="Isochorismatase-like"/>
    <property type="match status" value="1"/>
</dbReference>
<evidence type="ECO:0000256" key="2">
    <source>
        <dbReference type="ARBA" id="ARBA00022801"/>
    </source>
</evidence>
<feature type="domain" description="Isochorismatase-like" evidence="3">
    <location>
        <begin position="5"/>
        <end position="142"/>
    </location>
</feature>
<dbReference type="RefSeq" id="WP_104433651.1">
    <property type="nucleotide sequence ID" value="NZ_PTJA01000001.1"/>
</dbReference>
<evidence type="ECO:0000313" key="4">
    <source>
        <dbReference type="EMBL" id="PPK83138.1"/>
    </source>
</evidence>